<proteinExistence type="predicted"/>
<organism evidence="1 2">
    <name type="scientific">Lupinus albus</name>
    <name type="common">White lupine</name>
    <name type="synonym">Lupinus termis</name>
    <dbReference type="NCBI Taxonomy" id="3870"/>
    <lineage>
        <taxon>Eukaryota</taxon>
        <taxon>Viridiplantae</taxon>
        <taxon>Streptophyta</taxon>
        <taxon>Embryophyta</taxon>
        <taxon>Tracheophyta</taxon>
        <taxon>Spermatophyta</taxon>
        <taxon>Magnoliopsida</taxon>
        <taxon>eudicotyledons</taxon>
        <taxon>Gunneridae</taxon>
        <taxon>Pentapetalae</taxon>
        <taxon>rosids</taxon>
        <taxon>fabids</taxon>
        <taxon>Fabales</taxon>
        <taxon>Fabaceae</taxon>
        <taxon>Papilionoideae</taxon>
        <taxon>50 kb inversion clade</taxon>
        <taxon>genistoids sensu lato</taxon>
        <taxon>core genistoids</taxon>
        <taxon>Genisteae</taxon>
        <taxon>Lupinus</taxon>
    </lineage>
</organism>
<evidence type="ECO:0000313" key="1">
    <source>
        <dbReference type="EMBL" id="KAE9606964.1"/>
    </source>
</evidence>
<gene>
    <name evidence="1" type="ORF">Lalb_Chr09g0325101</name>
</gene>
<dbReference type="Proteomes" id="UP000447434">
    <property type="component" value="Chromosome 9"/>
</dbReference>
<reference evidence="2" key="1">
    <citation type="journal article" date="2020" name="Nat. Commun.">
        <title>Genome sequence of the cluster root forming white lupin.</title>
        <authorList>
            <person name="Hufnagel B."/>
            <person name="Marques A."/>
            <person name="Soriano A."/>
            <person name="Marques L."/>
            <person name="Divol F."/>
            <person name="Doumas P."/>
            <person name="Sallet E."/>
            <person name="Mancinotti D."/>
            <person name="Carrere S."/>
            <person name="Marande W."/>
            <person name="Arribat S."/>
            <person name="Keller J."/>
            <person name="Huneau C."/>
            <person name="Blein T."/>
            <person name="Aime D."/>
            <person name="Laguerre M."/>
            <person name="Taylor J."/>
            <person name="Schubert V."/>
            <person name="Nelson M."/>
            <person name="Geu-Flores F."/>
            <person name="Crespi M."/>
            <person name="Gallardo-Guerrero K."/>
            <person name="Delaux P.-M."/>
            <person name="Salse J."/>
            <person name="Berges H."/>
            <person name="Guyot R."/>
            <person name="Gouzy J."/>
            <person name="Peret B."/>
        </authorList>
    </citation>
    <scope>NUCLEOTIDE SEQUENCE [LARGE SCALE GENOMIC DNA]</scope>
    <source>
        <strain evidence="2">cv. Amiga</strain>
    </source>
</reference>
<keyword evidence="2" id="KW-1185">Reference proteome</keyword>
<protein>
    <submittedName>
        <fullName evidence="1">Uncharacterized protein</fullName>
    </submittedName>
</protein>
<accession>A0A6A4Q0C9</accession>
<comment type="caution">
    <text evidence="1">The sequence shown here is derived from an EMBL/GenBank/DDBJ whole genome shotgun (WGS) entry which is preliminary data.</text>
</comment>
<name>A0A6A4Q0C9_LUPAL</name>
<sequence>MFNAVIFFFFPIYLYPRLHGHTRSRPPSLCVDTLYIISVSCTKTTNNYIQSHGPKLVFILKHSKRIGWESLKLYLAQVAIMIGEQEPDSKK</sequence>
<evidence type="ECO:0000313" key="2">
    <source>
        <dbReference type="Proteomes" id="UP000447434"/>
    </source>
</evidence>
<dbReference type="AlphaFoldDB" id="A0A6A4Q0C9"/>
<dbReference type="EMBL" id="WOCE01000009">
    <property type="protein sequence ID" value="KAE9606964.1"/>
    <property type="molecule type" value="Genomic_DNA"/>
</dbReference>